<gene>
    <name evidence="5" type="ORF">AAHA92_30552</name>
</gene>
<evidence type="ECO:0000256" key="1">
    <source>
        <dbReference type="ARBA" id="ARBA00023125"/>
    </source>
</evidence>
<evidence type="ECO:0000256" key="3">
    <source>
        <dbReference type="SAM" id="MobiDB-lite"/>
    </source>
</evidence>
<reference evidence="5 6" key="1">
    <citation type="submission" date="2024-06" db="EMBL/GenBank/DDBJ databases">
        <title>A chromosome level genome sequence of Diviner's sage (Salvia divinorum).</title>
        <authorList>
            <person name="Ford S.A."/>
            <person name="Ro D.-K."/>
            <person name="Ness R.W."/>
            <person name="Phillips M.A."/>
        </authorList>
    </citation>
    <scope>NUCLEOTIDE SEQUENCE [LARGE SCALE GENOMIC DNA]</scope>
    <source>
        <strain evidence="5">SAF-2024a</strain>
        <tissue evidence="5">Leaf</tissue>
    </source>
</reference>
<evidence type="ECO:0000256" key="2">
    <source>
        <dbReference type="PROSITE-ProRule" id="PRU00723"/>
    </source>
</evidence>
<sequence length="381" mass="40970">MGESQKSKRITWASEVNLCQVRMFSSTKPPSEVGMINLGDESLPPGFEYMKPKILKICQKSFTKWKCPPRFEVNREWHVVSGEESTEIEAQSRREGRVFEATYPRPSAIPPNPRLPANAPGSIVDDRATPQIRMTPIEEDDDAGLAPSVSHAADSGPMMPQPQHRLADDAIYRAGGNAMRPNIAQAALAAVGSNKDQMNLIDCDLLMRILSNPKSLQQLLTSSFGTQHAPNMKPHSSDSTKSTNGGGASVPEINAPYDATRAAPPQLRTGFVSTACSPPVADVSSAPPCAGAVKDMSYYKSLIQLHGGSGGGVPAQSCESAKSRDVSKSRTVKPCMFFNTPRGCRNGANCAYQHDVNVLSSRKRMGCVTDVVGAKRVKLGS</sequence>
<keyword evidence="2" id="KW-0479">Metal-binding</keyword>
<evidence type="ECO:0000259" key="4">
    <source>
        <dbReference type="PROSITE" id="PS50103"/>
    </source>
</evidence>
<dbReference type="PROSITE" id="PS50103">
    <property type="entry name" value="ZF_C3H1"/>
    <property type="match status" value="1"/>
</dbReference>
<proteinExistence type="predicted"/>
<dbReference type="AlphaFoldDB" id="A0ABD1FRC1"/>
<keyword evidence="1" id="KW-0238">DNA-binding</keyword>
<dbReference type="GO" id="GO:0003677">
    <property type="term" value="F:DNA binding"/>
    <property type="evidence" value="ECO:0007669"/>
    <property type="project" value="UniProtKB-KW"/>
</dbReference>
<comment type="caution">
    <text evidence="5">The sequence shown here is derived from an EMBL/GenBank/DDBJ whole genome shotgun (WGS) entry which is preliminary data.</text>
</comment>
<organism evidence="5 6">
    <name type="scientific">Salvia divinorum</name>
    <name type="common">Maria pastora</name>
    <name type="synonym">Diviner's sage</name>
    <dbReference type="NCBI Taxonomy" id="28513"/>
    <lineage>
        <taxon>Eukaryota</taxon>
        <taxon>Viridiplantae</taxon>
        <taxon>Streptophyta</taxon>
        <taxon>Embryophyta</taxon>
        <taxon>Tracheophyta</taxon>
        <taxon>Spermatophyta</taxon>
        <taxon>Magnoliopsida</taxon>
        <taxon>eudicotyledons</taxon>
        <taxon>Gunneridae</taxon>
        <taxon>Pentapetalae</taxon>
        <taxon>asterids</taxon>
        <taxon>lamiids</taxon>
        <taxon>Lamiales</taxon>
        <taxon>Lamiaceae</taxon>
        <taxon>Nepetoideae</taxon>
        <taxon>Mentheae</taxon>
        <taxon>Salviinae</taxon>
        <taxon>Salvia</taxon>
        <taxon>Salvia subgen. Calosphace</taxon>
    </lineage>
</organism>
<dbReference type="EMBL" id="JBEAFC010000012">
    <property type="protein sequence ID" value="KAL1534367.1"/>
    <property type="molecule type" value="Genomic_DNA"/>
</dbReference>
<name>A0ABD1FRC1_SALDI</name>
<dbReference type="PANTHER" id="PTHR33400">
    <property type="entry name" value="ZINC FINGER CCCH DOMAIN-CONTAINING PROTEIN 6-RELATED"/>
    <property type="match status" value="1"/>
</dbReference>
<protein>
    <submittedName>
        <fullName evidence="5">Zinc finger CCCH domain-containing protein 6-like isoform X1</fullName>
    </submittedName>
</protein>
<dbReference type="InterPro" id="IPR000571">
    <property type="entry name" value="Znf_CCCH"/>
</dbReference>
<dbReference type="Proteomes" id="UP001567538">
    <property type="component" value="Unassembled WGS sequence"/>
</dbReference>
<evidence type="ECO:0000313" key="6">
    <source>
        <dbReference type="Proteomes" id="UP001567538"/>
    </source>
</evidence>
<feature type="zinc finger region" description="C3H1-type" evidence="2">
    <location>
        <begin position="329"/>
        <end position="357"/>
    </location>
</feature>
<dbReference type="GO" id="GO:0008270">
    <property type="term" value="F:zinc ion binding"/>
    <property type="evidence" value="ECO:0007669"/>
    <property type="project" value="UniProtKB-KW"/>
</dbReference>
<keyword evidence="6" id="KW-1185">Reference proteome</keyword>
<keyword evidence="2" id="KW-0862">Zinc</keyword>
<accession>A0ABD1FRC1</accession>
<evidence type="ECO:0000313" key="5">
    <source>
        <dbReference type="EMBL" id="KAL1534367.1"/>
    </source>
</evidence>
<feature type="domain" description="C3H1-type" evidence="4">
    <location>
        <begin position="329"/>
        <end position="357"/>
    </location>
</feature>
<feature type="region of interest" description="Disordered" evidence="3">
    <location>
        <begin position="225"/>
        <end position="254"/>
    </location>
</feature>
<dbReference type="PANTHER" id="PTHR33400:SF2">
    <property type="entry name" value="ZINC FINGER CCCH DOMAIN-CONTAINING PROTEIN 6"/>
    <property type="match status" value="1"/>
</dbReference>
<keyword evidence="2" id="KW-0863">Zinc-finger</keyword>
<feature type="region of interest" description="Disordered" evidence="3">
    <location>
        <begin position="137"/>
        <end position="163"/>
    </location>
</feature>